<dbReference type="GO" id="GO:0003964">
    <property type="term" value="F:RNA-directed DNA polymerase activity"/>
    <property type="evidence" value="ECO:0007669"/>
    <property type="project" value="UniProtKB-KW"/>
</dbReference>
<evidence type="ECO:0000256" key="5">
    <source>
        <dbReference type="ARBA" id="ARBA00022801"/>
    </source>
</evidence>
<dbReference type="GO" id="GO:0004519">
    <property type="term" value="F:endonuclease activity"/>
    <property type="evidence" value="ECO:0007669"/>
    <property type="project" value="UniProtKB-KW"/>
</dbReference>
<evidence type="ECO:0008006" key="11">
    <source>
        <dbReference type="Google" id="ProtNLM"/>
    </source>
</evidence>
<dbReference type="PANTHER" id="PTHR37984:SF5">
    <property type="entry name" value="PROTEIN NYNRIN-LIKE"/>
    <property type="match status" value="1"/>
</dbReference>
<keyword evidence="10" id="KW-1185">Reference proteome</keyword>
<feature type="domain" description="Integrase zinc-binding" evidence="8">
    <location>
        <begin position="289"/>
        <end position="339"/>
    </location>
</feature>
<reference evidence="9 10" key="1">
    <citation type="submission" date="2019-07" db="EMBL/GenBank/DDBJ databases">
        <title>Genomics analysis of Aphanomyces spp. identifies a new class of oomycete effector associated with host adaptation.</title>
        <authorList>
            <person name="Gaulin E."/>
        </authorList>
    </citation>
    <scope>NUCLEOTIDE SEQUENCE [LARGE SCALE GENOMIC DNA]</scope>
    <source>
        <strain evidence="9 10">ATCC 201684</strain>
    </source>
</reference>
<evidence type="ECO:0000256" key="6">
    <source>
        <dbReference type="ARBA" id="ARBA00022918"/>
    </source>
</evidence>
<evidence type="ECO:0000313" key="9">
    <source>
        <dbReference type="EMBL" id="KAF0730988.1"/>
    </source>
</evidence>
<proteinExistence type="predicted"/>
<dbReference type="Gene3D" id="1.10.340.70">
    <property type="match status" value="1"/>
</dbReference>
<dbReference type="AlphaFoldDB" id="A0A6G0WU55"/>
<dbReference type="CDD" id="cd09274">
    <property type="entry name" value="RNase_HI_RT_Ty3"/>
    <property type="match status" value="1"/>
</dbReference>
<evidence type="ECO:0000256" key="1">
    <source>
        <dbReference type="ARBA" id="ARBA00022679"/>
    </source>
</evidence>
<feature type="domain" description="Reverse transcriptase RNase H-like" evidence="7">
    <location>
        <begin position="73"/>
        <end position="190"/>
    </location>
</feature>
<evidence type="ECO:0000259" key="7">
    <source>
        <dbReference type="Pfam" id="PF17917"/>
    </source>
</evidence>
<dbReference type="InterPro" id="IPR050951">
    <property type="entry name" value="Retrovirus_Pol_polyprotein"/>
</dbReference>
<dbReference type="GO" id="GO:0016787">
    <property type="term" value="F:hydrolase activity"/>
    <property type="evidence" value="ECO:0007669"/>
    <property type="project" value="UniProtKB-KW"/>
</dbReference>
<dbReference type="InterPro" id="IPR036397">
    <property type="entry name" value="RNaseH_sf"/>
</dbReference>
<keyword evidence="2" id="KW-0548">Nucleotidyltransferase</keyword>
<evidence type="ECO:0000313" key="10">
    <source>
        <dbReference type="Proteomes" id="UP000481153"/>
    </source>
</evidence>
<dbReference type="EMBL" id="VJMJ01000147">
    <property type="protein sequence ID" value="KAF0730988.1"/>
    <property type="molecule type" value="Genomic_DNA"/>
</dbReference>
<sequence length="419" mass="46326">MRASIPDYNKLIDPLRRLLNVAVKAAGSSKKKALARVALSLVGLSQDHAACFEDVKSALANVVPLSHPRSDMEVCVFTDASDKFWGAVATQIPSEDLSLPLEDQRHEPLAFLSGTFTGASQHWPIVEKEAYAVVESCKRLDYLVVRPGGFSLFTDHRNLVYMFNPRGSNSGMAKYQADKLQRWALVMSTFPYTIECLPGDTNVWCDLLSLWGSAQSSRTIARVRKLLHVVSPLQQNDFEWPTAKSILEAQKLAIERGGSTPPGVAWSNEDSFHMDDQGRIWVPDDAVDLQQRLCVIAHQGDAGHRRVAATVKSVSDKFWWATLAQDVETFVKACLHCMQVDGDVVPRPLGSALHAEKPNELIHFDWLSMPMSTSGLKHVLVIKDDMSGFVHLFPAESADATSTATALMGWFTLYGCVET</sequence>
<comment type="caution">
    <text evidence="9">The sequence shown here is derived from an EMBL/GenBank/DDBJ whole genome shotgun (WGS) entry which is preliminary data.</text>
</comment>
<dbReference type="SUPFAM" id="SSF56672">
    <property type="entry name" value="DNA/RNA polymerases"/>
    <property type="match status" value="1"/>
</dbReference>
<dbReference type="InterPro" id="IPR041373">
    <property type="entry name" value="RT_RNaseH"/>
</dbReference>
<dbReference type="VEuPathDB" id="FungiDB:AeMF1_021345"/>
<accession>A0A6G0WU55</accession>
<dbReference type="SUPFAM" id="SSF53098">
    <property type="entry name" value="Ribonuclease H-like"/>
    <property type="match status" value="1"/>
</dbReference>
<gene>
    <name evidence="9" type="ORF">Ae201684_011540</name>
</gene>
<organism evidence="9 10">
    <name type="scientific">Aphanomyces euteiches</name>
    <dbReference type="NCBI Taxonomy" id="100861"/>
    <lineage>
        <taxon>Eukaryota</taxon>
        <taxon>Sar</taxon>
        <taxon>Stramenopiles</taxon>
        <taxon>Oomycota</taxon>
        <taxon>Saprolegniomycetes</taxon>
        <taxon>Saprolegniales</taxon>
        <taxon>Verrucalvaceae</taxon>
        <taxon>Aphanomyces</taxon>
    </lineage>
</organism>
<dbReference type="InterPro" id="IPR043502">
    <property type="entry name" value="DNA/RNA_pol_sf"/>
</dbReference>
<dbReference type="PANTHER" id="PTHR37984">
    <property type="entry name" value="PROTEIN CBG26694"/>
    <property type="match status" value="1"/>
</dbReference>
<evidence type="ECO:0000256" key="2">
    <source>
        <dbReference type="ARBA" id="ARBA00022695"/>
    </source>
</evidence>
<evidence type="ECO:0000259" key="8">
    <source>
        <dbReference type="Pfam" id="PF17921"/>
    </source>
</evidence>
<keyword evidence="4" id="KW-0255">Endonuclease</keyword>
<dbReference type="Pfam" id="PF17921">
    <property type="entry name" value="Integrase_H2C2"/>
    <property type="match status" value="1"/>
</dbReference>
<protein>
    <recommendedName>
        <fullName evidence="11">Reverse transcriptase RNase H-like domain-containing protein</fullName>
    </recommendedName>
</protein>
<dbReference type="Proteomes" id="UP000481153">
    <property type="component" value="Unassembled WGS sequence"/>
</dbReference>
<dbReference type="Pfam" id="PF17917">
    <property type="entry name" value="RT_RNaseH"/>
    <property type="match status" value="1"/>
</dbReference>
<evidence type="ECO:0000256" key="4">
    <source>
        <dbReference type="ARBA" id="ARBA00022759"/>
    </source>
</evidence>
<keyword evidence="6" id="KW-0695">RNA-directed DNA polymerase</keyword>
<keyword evidence="5" id="KW-0378">Hydrolase</keyword>
<keyword evidence="1" id="KW-0808">Transferase</keyword>
<dbReference type="Gene3D" id="3.30.420.10">
    <property type="entry name" value="Ribonuclease H-like superfamily/Ribonuclease H"/>
    <property type="match status" value="1"/>
</dbReference>
<keyword evidence="3" id="KW-0540">Nuclease</keyword>
<name>A0A6G0WU55_9STRA</name>
<dbReference type="InterPro" id="IPR041588">
    <property type="entry name" value="Integrase_H2C2"/>
</dbReference>
<evidence type="ECO:0000256" key="3">
    <source>
        <dbReference type="ARBA" id="ARBA00022722"/>
    </source>
</evidence>
<dbReference type="InterPro" id="IPR012337">
    <property type="entry name" value="RNaseH-like_sf"/>
</dbReference>
<dbReference type="GO" id="GO:0003676">
    <property type="term" value="F:nucleic acid binding"/>
    <property type="evidence" value="ECO:0007669"/>
    <property type="project" value="InterPro"/>
</dbReference>